<evidence type="ECO:0000313" key="1">
    <source>
        <dbReference type="EMBL" id="KAK8885610.1"/>
    </source>
</evidence>
<protein>
    <submittedName>
        <fullName evidence="1">Uncharacterized protein</fullName>
    </submittedName>
</protein>
<organism evidence="1 2">
    <name type="scientific">Tritrichomonas musculus</name>
    <dbReference type="NCBI Taxonomy" id="1915356"/>
    <lineage>
        <taxon>Eukaryota</taxon>
        <taxon>Metamonada</taxon>
        <taxon>Parabasalia</taxon>
        <taxon>Tritrichomonadida</taxon>
        <taxon>Tritrichomonadidae</taxon>
        <taxon>Tritrichomonas</taxon>
    </lineage>
</organism>
<accession>A0ABR2K3B8</accession>
<name>A0ABR2K3B8_9EUKA</name>
<proteinExistence type="predicted"/>
<sequence>MDISKQKPKVVLYCEDRFIKISNAKYEPMSLEDFKKKFGSTSKHLTKKVLEDIKSYVNFDLENCSSSSLYGKSIDGKNLMNYQSINDLSFLGYTAGGDWEHPLFFIVYYDGNELRGYVPTCGNVFYLPEKAAFGSTDAEIEDITDYIKKEFPQYTEEEINYAVISKFYYYDFNWIKKDIIAHFQINIDNKS</sequence>
<keyword evidence="2" id="KW-1185">Reference proteome</keyword>
<evidence type="ECO:0000313" key="2">
    <source>
        <dbReference type="Proteomes" id="UP001470230"/>
    </source>
</evidence>
<dbReference type="Proteomes" id="UP001470230">
    <property type="component" value="Unassembled WGS sequence"/>
</dbReference>
<dbReference type="EMBL" id="JAPFFF010000007">
    <property type="protein sequence ID" value="KAK8885610.1"/>
    <property type="molecule type" value="Genomic_DNA"/>
</dbReference>
<reference evidence="1 2" key="1">
    <citation type="submission" date="2024-04" db="EMBL/GenBank/DDBJ databases">
        <title>Tritrichomonas musculus Genome.</title>
        <authorList>
            <person name="Alves-Ferreira E."/>
            <person name="Grigg M."/>
            <person name="Lorenzi H."/>
            <person name="Galac M."/>
        </authorList>
    </citation>
    <scope>NUCLEOTIDE SEQUENCE [LARGE SCALE GENOMIC DNA]</scope>
    <source>
        <strain evidence="1 2">EAF2021</strain>
    </source>
</reference>
<comment type="caution">
    <text evidence="1">The sequence shown here is derived from an EMBL/GenBank/DDBJ whole genome shotgun (WGS) entry which is preliminary data.</text>
</comment>
<gene>
    <name evidence="1" type="ORF">M9Y10_041060</name>
</gene>